<dbReference type="Gene3D" id="2.40.50.140">
    <property type="entry name" value="Nucleic acid-binding proteins"/>
    <property type="match status" value="1"/>
</dbReference>
<gene>
    <name evidence="5" type="primary">cspA</name>
    <name evidence="5" type="ORF">GCM10011390_06260</name>
</gene>
<dbReference type="EMBL" id="BMIQ01000001">
    <property type="protein sequence ID" value="GGD90225.1"/>
    <property type="molecule type" value="Genomic_DNA"/>
</dbReference>
<dbReference type="PIRSF" id="PIRSF002599">
    <property type="entry name" value="Cold_shock_A"/>
    <property type="match status" value="1"/>
</dbReference>
<feature type="domain" description="CSD" evidence="4">
    <location>
        <begin position="5"/>
        <end position="72"/>
    </location>
</feature>
<dbReference type="InterPro" id="IPR050181">
    <property type="entry name" value="Cold_shock_domain"/>
</dbReference>
<dbReference type="PANTHER" id="PTHR11544">
    <property type="entry name" value="COLD SHOCK DOMAIN CONTAINING PROTEINS"/>
    <property type="match status" value="1"/>
</dbReference>
<proteinExistence type="predicted"/>
<evidence type="ECO:0000313" key="5">
    <source>
        <dbReference type="EMBL" id="GGD90225.1"/>
    </source>
</evidence>
<keyword evidence="2" id="KW-0963">Cytoplasm</keyword>
<reference evidence="5" key="1">
    <citation type="journal article" date="2014" name="Int. J. Syst. Evol. Microbiol.">
        <title>Complete genome sequence of Corynebacterium casei LMG S-19264T (=DSM 44701T), isolated from a smear-ripened cheese.</title>
        <authorList>
            <consortium name="US DOE Joint Genome Institute (JGI-PGF)"/>
            <person name="Walter F."/>
            <person name="Albersmeier A."/>
            <person name="Kalinowski J."/>
            <person name="Ruckert C."/>
        </authorList>
    </citation>
    <scope>NUCLEOTIDE SEQUENCE</scope>
    <source>
        <strain evidence="5">CGMCC 1.15367</strain>
    </source>
</reference>
<dbReference type="AlphaFoldDB" id="A0A917E090"/>
<dbReference type="PROSITE" id="PS00352">
    <property type="entry name" value="CSD_1"/>
    <property type="match status" value="1"/>
</dbReference>
<dbReference type="PRINTS" id="PR00050">
    <property type="entry name" value="COLDSHOCK"/>
</dbReference>
<dbReference type="GO" id="GO:0003676">
    <property type="term" value="F:nucleic acid binding"/>
    <property type="evidence" value="ECO:0007669"/>
    <property type="project" value="InterPro"/>
</dbReference>
<dbReference type="InterPro" id="IPR019844">
    <property type="entry name" value="CSD_CS"/>
</dbReference>
<evidence type="ECO:0000256" key="2">
    <source>
        <dbReference type="ARBA" id="ARBA00022490"/>
    </source>
</evidence>
<dbReference type="Pfam" id="PF00313">
    <property type="entry name" value="CSD"/>
    <property type="match status" value="1"/>
</dbReference>
<protein>
    <submittedName>
        <fullName evidence="5">Cold-shock protein</fullName>
    </submittedName>
</protein>
<dbReference type="InterPro" id="IPR002059">
    <property type="entry name" value="CSP_DNA-bd"/>
</dbReference>
<evidence type="ECO:0000313" key="6">
    <source>
        <dbReference type="Proteomes" id="UP000644699"/>
    </source>
</evidence>
<dbReference type="PROSITE" id="PS51857">
    <property type="entry name" value="CSD_2"/>
    <property type="match status" value="1"/>
</dbReference>
<dbReference type="SUPFAM" id="SSF50249">
    <property type="entry name" value="Nucleic acid-binding proteins"/>
    <property type="match status" value="1"/>
</dbReference>
<dbReference type="Proteomes" id="UP000644699">
    <property type="component" value="Unassembled WGS sequence"/>
</dbReference>
<evidence type="ECO:0000256" key="1">
    <source>
        <dbReference type="ARBA" id="ARBA00004496"/>
    </source>
</evidence>
<comment type="subcellular location">
    <subcellularLocation>
        <location evidence="1 3">Cytoplasm</location>
    </subcellularLocation>
</comment>
<dbReference type="InterPro" id="IPR012156">
    <property type="entry name" value="Cold_shock_CspA"/>
</dbReference>
<keyword evidence="6" id="KW-1185">Reference proteome</keyword>
<dbReference type="SMART" id="SM00357">
    <property type="entry name" value="CSP"/>
    <property type="match status" value="1"/>
</dbReference>
<accession>A0A917E090</accession>
<dbReference type="InterPro" id="IPR012340">
    <property type="entry name" value="NA-bd_OB-fold"/>
</dbReference>
<name>A0A917E090_9HYPH</name>
<dbReference type="CDD" id="cd04458">
    <property type="entry name" value="CSP_CDS"/>
    <property type="match status" value="1"/>
</dbReference>
<evidence type="ECO:0000259" key="4">
    <source>
        <dbReference type="PROSITE" id="PS51857"/>
    </source>
</evidence>
<sequence length="73" mass="7936">MECDMADGTVKWFNTEKGYGFIKPNDGSPDVFVHISALQQAGLSSLADGQAISYDLIDDKRRNKTSAGNLRLG</sequence>
<dbReference type="GO" id="GO:0005829">
    <property type="term" value="C:cytosol"/>
    <property type="evidence" value="ECO:0007669"/>
    <property type="project" value="UniProtKB-ARBA"/>
</dbReference>
<comment type="caution">
    <text evidence="5">The sequence shown here is derived from an EMBL/GenBank/DDBJ whole genome shotgun (WGS) entry which is preliminary data.</text>
</comment>
<reference evidence="5" key="2">
    <citation type="submission" date="2020-09" db="EMBL/GenBank/DDBJ databases">
        <authorList>
            <person name="Sun Q."/>
            <person name="Zhou Y."/>
        </authorList>
    </citation>
    <scope>NUCLEOTIDE SEQUENCE</scope>
    <source>
        <strain evidence="5">CGMCC 1.15367</strain>
    </source>
</reference>
<dbReference type="InterPro" id="IPR011129">
    <property type="entry name" value="CSD"/>
</dbReference>
<evidence type="ECO:0000256" key="3">
    <source>
        <dbReference type="RuleBase" id="RU000408"/>
    </source>
</evidence>
<organism evidence="5 6">
    <name type="scientific">Aureimonas endophytica</name>
    <dbReference type="NCBI Taxonomy" id="2027858"/>
    <lineage>
        <taxon>Bacteria</taxon>
        <taxon>Pseudomonadati</taxon>
        <taxon>Pseudomonadota</taxon>
        <taxon>Alphaproteobacteria</taxon>
        <taxon>Hyphomicrobiales</taxon>
        <taxon>Aurantimonadaceae</taxon>
        <taxon>Aureimonas</taxon>
    </lineage>
</organism>